<feature type="region of interest" description="Disordered" evidence="6">
    <location>
        <begin position="160"/>
        <end position="187"/>
    </location>
</feature>
<evidence type="ECO:0000259" key="7">
    <source>
        <dbReference type="PROSITE" id="PS50048"/>
    </source>
</evidence>
<dbReference type="PANTHER" id="PTHR31845">
    <property type="entry name" value="FINGER DOMAIN PROTEIN, PUTATIVE-RELATED"/>
    <property type="match status" value="1"/>
</dbReference>
<feature type="domain" description="Zn(2)-C6 fungal-type" evidence="7">
    <location>
        <begin position="18"/>
        <end position="51"/>
    </location>
</feature>
<evidence type="ECO:0000313" key="9">
    <source>
        <dbReference type="Proteomes" id="UP000292447"/>
    </source>
</evidence>
<dbReference type="EMBL" id="CP034459">
    <property type="protein sequence ID" value="QBM89588.1"/>
    <property type="molecule type" value="Genomic_DNA"/>
</dbReference>
<evidence type="ECO:0000256" key="6">
    <source>
        <dbReference type="SAM" id="MobiDB-lite"/>
    </source>
</evidence>
<name>A0A4P6XTU5_9ASCO</name>
<sequence length="786" mass="87897">MTEDPPTEFAERWRVARACARCRRLKSKCVYESPAHQTCKRCFSLKLTCSVEADPTAPAAKRRQMRLPQRTPDQIMLKVARLLAEAEKEFSRMPDMEVARLYRTALADPTDFCDPADPVEHSVGSADTSIRLKEIPQAALRLYQQSERLYRAFSDTAAIESGETGPESRNRTLPWPQKAAETTPPENFRPVLAQSNDSSQIPAISVLASTNSASAPSETATAATFLYNLMSEAEAWARYEYFHKNMACSFPVLSFPLFLQIFPSALESCPLLVLACIYVTTLRDRGLSERGNDRAVGAQIIAFLDQSLAQTVFVEASNLSYHLVFACMVLSLWDVPPSRVHQYKSQIDLITAYSVAICIDAGKVLGTAPLTDESAERNNLRSFLAVFCLGGSLNISLPRFNFVAWTSRHDFAAKLLLRPLHGLPTNRDKFLCYYARVIREGKQLADFLTDNGVSMNLLTSAEERGGFQGLDPANPHKHSLQFKKLVGDLMVFKAKLTDVISESGVLTDGMLDKVDPGEKSCLLLTYYYLIMMIHDNLVSWCIYKLTADSLLQAQERFFPEIDKSLILEHVIKFGEACERILDCFIGFTANGVSDFPTFFYYRAVSTLIALIRVLILVKSDILQQYFPEIHCVRFRLPALYADVLQLVEDSKQKFDLQVCERLTEVLGRIGHWVKVVDERHQPTSQNGDVDFLKLTGLSQGQEVEKLMAPQTTNLRANMNSPAKQNSIGIAADTPDGNGHDFSGSAPAPIQTANFSIQEMFKGIDEDIIAFLNPFDTLDTTFSFNFS</sequence>
<dbReference type="GO" id="GO:0000981">
    <property type="term" value="F:DNA-binding transcription factor activity, RNA polymerase II-specific"/>
    <property type="evidence" value="ECO:0007669"/>
    <property type="project" value="InterPro"/>
</dbReference>
<dbReference type="STRING" id="2163413.A0A4P6XTU5"/>
<dbReference type="PROSITE" id="PS50048">
    <property type="entry name" value="ZN2_CY6_FUNGAL_2"/>
    <property type="match status" value="1"/>
</dbReference>
<keyword evidence="3" id="KW-0238">DNA-binding</keyword>
<reference evidence="9" key="1">
    <citation type="submission" date="2019-03" db="EMBL/GenBank/DDBJ databases">
        <title>Snf2 controls pulcherriminic acid biosynthesis and connects pigmentation and antifungal activity of the yeast Metschnikowia pulcherrima.</title>
        <authorList>
            <person name="Gore-Lloyd D."/>
            <person name="Sumann I."/>
            <person name="Brachmann A.O."/>
            <person name="Schneeberger K."/>
            <person name="Ortiz-Merino R.A."/>
            <person name="Moreno-Beltran M."/>
            <person name="Schlaefli M."/>
            <person name="Kirner P."/>
            <person name="Santos Kron A."/>
            <person name="Wolfe K.H."/>
            <person name="Piel J."/>
            <person name="Ahrens C.H."/>
            <person name="Henk D."/>
            <person name="Freimoser F.M."/>
        </authorList>
    </citation>
    <scope>NUCLEOTIDE SEQUENCE [LARGE SCALE GENOMIC DNA]</scope>
    <source>
        <strain evidence="9">APC 1.2</strain>
    </source>
</reference>
<evidence type="ECO:0000256" key="3">
    <source>
        <dbReference type="ARBA" id="ARBA00023125"/>
    </source>
</evidence>
<dbReference type="GO" id="GO:0005634">
    <property type="term" value="C:nucleus"/>
    <property type="evidence" value="ECO:0007669"/>
    <property type="project" value="UniProtKB-SubCell"/>
</dbReference>
<protein>
    <submittedName>
        <fullName evidence="8">Zn(2)-Cys(6) binuclear cluster domain-containing protein</fullName>
    </submittedName>
</protein>
<dbReference type="SUPFAM" id="SSF57701">
    <property type="entry name" value="Zn2/Cys6 DNA-binding domain"/>
    <property type="match status" value="1"/>
</dbReference>
<dbReference type="AlphaFoldDB" id="A0A4P6XTU5"/>
<dbReference type="SMART" id="SM00066">
    <property type="entry name" value="GAL4"/>
    <property type="match status" value="1"/>
</dbReference>
<dbReference type="InterPro" id="IPR001138">
    <property type="entry name" value="Zn2Cys6_DnaBD"/>
</dbReference>
<proteinExistence type="predicted"/>
<keyword evidence="2" id="KW-0805">Transcription regulation</keyword>
<dbReference type="Pfam" id="PF00172">
    <property type="entry name" value="Zn_clus"/>
    <property type="match status" value="1"/>
</dbReference>
<gene>
    <name evidence="8" type="primary">MPUL0D06660</name>
    <name evidence="8" type="ORF">METSCH_D06660</name>
</gene>
<dbReference type="GO" id="GO:0000976">
    <property type="term" value="F:transcription cis-regulatory region binding"/>
    <property type="evidence" value="ECO:0007669"/>
    <property type="project" value="TreeGrafter"/>
</dbReference>
<evidence type="ECO:0000256" key="4">
    <source>
        <dbReference type="ARBA" id="ARBA00023163"/>
    </source>
</evidence>
<comment type="subcellular location">
    <subcellularLocation>
        <location evidence="1">Nucleus</location>
    </subcellularLocation>
</comment>
<dbReference type="Gene3D" id="4.10.240.10">
    <property type="entry name" value="Zn(2)-C6 fungal-type DNA-binding domain"/>
    <property type="match status" value="1"/>
</dbReference>
<keyword evidence="5" id="KW-0539">Nucleus</keyword>
<dbReference type="InterPro" id="IPR051089">
    <property type="entry name" value="prtT"/>
</dbReference>
<dbReference type="PANTHER" id="PTHR31845:SF10">
    <property type="entry name" value="ZN(II)2CYS6 TRANSCRIPTION FACTOR (EUROFUNG)"/>
    <property type="match status" value="1"/>
</dbReference>
<keyword evidence="9" id="KW-1185">Reference proteome</keyword>
<organism evidence="8 9">
    <name type="scientific">Metschnikowia aff. pulcherrima</name>
    <dbReference type="NCBI Taxonomy" id="2163413"/>
    <lineage>
        <taxon>Eukaryota</taxon>
        <taxon>Fungi</taxon>
        <taxon>Dikarya</taxon>
        <taxon>Ascomycota</taxon>
        <taxon>Saccharomycotina</taxon>
        <taxon>Pichiomycetes</taxon>
        <taxon>Metschnikowiaceae</taxon>
        <taxon>Metschnikowia</taxon>
    </lineage>
</organism>
<dbReference type="GO" id="GO:0008270">
    <property type="term" value="F:zinc ion binding"/>
    <property type="evidence" value="ECO:0007669"/>
    <property type="project" value="InterPro"/>
</dbReference>
<evidence type="ECO:0000256" key="5">
    <source>
        <dbReference type="ARBA" id="ARBA00023242"/>
    </source>
</evidence>
<dbReference type="Proteomes" id="UP000292447">
    <property type="component" value="Chromosome IV"/>
</dbReference>
<dbReference type="CDD" id="cd00067">
    <property type="entry name" value="GAL4"/>
    <property type="match status" value="1"/>
</dbReference>
<evidence type="ECO:0000313" key="8">
    <source>
        <dbReference type="EMBL" id="QBM89588.1"/>
    </source>
</evidence>
<accession>A0A4P6XTU5</accession>
<keyword evidence="4" id="KW-0804">Transcription</keyword>
<evidence type="ECO:0000256" key="2">
    <source>
        <dbReference type="ARBA" id="ARBA00023015"/>
    </source>
</evidence>
<dbReference type="InterPro" id="IPR036864">
    <property type="entry name" value="Zn2-C6_fun-type_DNA-bd_sf"/>
</dbReference>
<evidence type="ECO:0000256" key="1">
    <source>
        <dbReference type="ARBA" id="ARBA00004123"/>
    </source>
</evidence>
<dbReference type="PROSITE" id="PS00463">
    <property type="entry name" value="ZN2_CY6_FUNGAL_1"/>
    <property type="match status" value="1"/>
</dbReference>